<organism evidence="2 3">
    <name type="scientific">Geotrichum candidum</name>
    <name type="common">Oospora lactis</name>
    <name type="synonym">Dipodascus geotrichum</name>
    <dbReference type="NCBI Taxonomy" id="1173061"/>
    <lineage>
        <taxon>Eukaryota</taxon>
        <taxon>Fungi</taxon>
        <taxon>Dikarya</taxon>
        <taxon>Ascomycota</taxon>
        <taxon>Saccharomycotina</taxon>
        <taxon>Dipodascomycetes</taxon>
        <taxon>Dipodascales</taxon>
        <taxon>Dipodascaceae</taxon>
        <taxon>Geotrichum</taxon>
    </lineage>
</organism>
<dbReference type="Proteomes" id="UP000242525">
    <property type="component" value="Unassembled WGS sequence"/>
</dbReference>
<keyword evidence="3" id="KW-1185">Reference proteome</keyword>
<feature type="region of interest" description="Disordered" evidence="1">
    <location>
        <begin position="81"/>
        <end position="103"/>
    </location>
</feature>
<dbReference type="AlphaFoldDB" id="A0A0J9X423"/>
<feature type="compositionally biased region" description="Basic residues" evidence="1">
    <location>
        <begin position="191"/>
        <end position="201"/>
    </location>
</feature>
<proteinExistence type="predicted"/>
<comment type="caution">
    <text evidence="2">The sequence shown here is derived from an EMBL/GenBank/DDBJ whole genome shotgun (WGS) entry which is preliminary data.</text>
</comment>
<gene>
    <name evidence="2" type="ORF">BN980_GECA02s06423g</name>
</gene>
<sequence>MDLNSISSPTPSSRISIDTQQTPISDLNDSSRSVQTPPSSQATPSNINHDALPPCSRVSESVGMPGLLPVGQAVVSQPSLSTQSDIVSHNPQSTISPQNDNHTDAKGLLLQQVSSESNLPIHPSKLFNDNTRDAATPSELELPKLSHPSAQLSPRAVSSPSKMTLTYSNSISSSQSPKLTESPSLSTSPSHHSRTRKHRLVHGSPTPAAMKSLIPRGFRKSGHRSKSTNISSSPSISPSQSYRDLTSREKAYPFFDSNNPDIDLKNFKKQVLAKLQHSKGKFHETQLYYQIDYGRWILGTATLSHHSKLTLSELNIGLTCVADIRSSNATAYVGKERCQLDIMLTSDEIQKISLLFPPKQVGLFQE</sequence>
<dbReference type="EMBL" id="CCBN010000002">
    <property type="protein sequence ID" value="CDO52140.1"/>
    <property type="molecule type" value="Genomic_DNA"/>
</dbReference>
<feature type="compositionally biased region" description="Polar residues" evidence="1">
    <location>
        <begin position="148"/>
        <end position="175"/>
    </location>
</feature>
<reference evidence="2" key="1">
    <citation type="submission" date="2014-03" db="EMBL/GenBank/DDBJ databases">
        <authorList>
            <person name="Casaregola S."/>
        </authorList>
    </citation>
    <scope>NUCLEOTIDE SEQUENCE [LARGE SCALE GENOMIC DNA]</scope>
    <source>
        <strain evidence="2">CLIB 918</strain>
    </source>
</reference>
<feature type="compositionally biased region" description="Polar residues" evidence="1">
    <location>
        <begin position="81"/>
        <end position="100"/>
    </location>
</feature>
<feature type="region of interest" description="Disordered" evidence="1">
    <location>
        <begin position="1"/>
        <end position="60"/>
    </location>
</feature>
<protein>
    <submittedName>
        <fullName evidence="2">Uncharacterized protein</fullName>
    </submittedName>
</protein>
<feature type="compositionally biased region" description="Low complexity" evidence="1">
    <location>
        <begin position="176"/>
        <end position="190"/>
    </location>
</feature>
<evidence type="ECO:0000313" key="3">
    <source>
        <dbReference type="Proteomes" id="UP000242525"/>
    </source>
</evidence>
<feature type="compositionally biased region" description="Low complexity" evidence="1">
    <location>
        <begin position="1"/>
        <end position="17"/>
    </location>
</feature>
<name>A0A0J9X423_GEOCN</name>
<feature type="compositionally biased region" description="Low complexity" evidence="1">
    <location>
        <begin position="227"/>
        <end position="241"/>
    </location>
</feature>
<feature type="compositionally biased region" description="Polar residues" evidence="1">
    <location>
        <begin position="18"/>
        <end position="48"/>
    </location>
</feature>
<accession>A0A0J9X423</accession>
<feature type="compositionally biased region" description="Basic residues" evidence="1">
    <location>
        <begin position="217"/>
        <end position="226"/>
    </location>
</feature>
<evidence type="ECO:0000313" key="2">
    <source>
        <dbReference type="EMBL" id="CDO52140.1"/>
    </source>
</evidence>
<evidence type="ECO:0000256" key="1">
    <source>
        <dbReference type="SAM" id="MobiDB-lite"/>
    </source>
</evidence>
<feature type="region of interest" description="Disordered" evidence="1">
    <location>
        <begin position="141"/>
        <end position="243"/>
    </location>
</feature>